<sequence>MSKDDLIGLSLWEAYSQKVHDRMNNPAHRGSFTDKDAKAQNCKLVVADFGDASCGDSIQLFWLVDPRTDLIKDARFLSFGCGTAIASADIMAELTIGRTVDAAAQITNLDVEKALRDDPDTPAFPGQKMHCSVMAYDVIKRAVAKHKNIDINELEDQEMVCECARVTRGMIVDVIRKNDLKTVEEITRYTKAGGYCKSCIRPGGHEQRKYFLEDILRDTRQKMAEEKGETQTIAFAELPKAQQFKKVEEVLAAYLAPVLAKDRGGVELADIVGKEVQIVYQGACHGCASAETGTLKLIESTLREKLDPEIQVTIYAK</sequence>
<proteinExistence type="inferred from homology"/>
<dbReference type="GO" id="GO:0016226">
    <property type="term" value="P:iron-sulfur cluster assembly"/>
    <property type="evidence" value="ECO:0007669"/>
    <property type="project" value="InterPro"/>
</dbReference>
<feature type="domain" description="BFD-like [2Fe-2S]-binding" evidence="13">
    <location>
        <begin position="159"/>
        <end position="201"/>
    </location>
</feature>
<dbReference type="PANTHER" id="PTHR10093">
    <property type="entry name" value="IRON-SULFUR CLUSTER ASSEMBLY ENZYME NIFU HOMOLOG"/>
    <property type="match status" value="1"/>
</dbReference>
<dbReference type="Pfam" id="PF01592">
    <property type="entry name" value="NifU_N"/>
    <property type="match status" value="1"/>
</dbReference>
<evidence type="ECO:0000313" key="15">
    <source>
        <dbReference type="Proteomes" id="UP000269352"/>
    </source>
</evidence>
<comment type="function">
    <text evidence="8 9">May be involved in the formation or repair of [Fe-S] clusters present in iron-sulfur proteins.</text>
</comment>
<evidence type="ECO:0000256" key="6">
    <source>
        <dbReference type="ARBA" id="ARBA00023231"/>
    </source>
</evidence>
<dbReference type="AlphaFoldDB" id="A0A388TAB0"/>
<evidence type="ECO:0000259" key="12">
    <source>
        <dbReference type="Pfam" id="PF01592"/>
    </source>
</evidence>
<evidence type="ECO:0000259" key="11">
    <source>
        <dbReference type="Pfam" id="PF01106"/>
    </source>
</evidence>
<dbReference type="InterPro" id="IPR002871">
    <property type="entry name" value="NIF_FeS_clus_asmbl_NifU_N"/>
</dbReference>
<evidence type="ECO:0000256" key="5">
    <source>
        <dbReference type="ARBA" id="ARBA00023014"/>
    </source>
</evidence>
<feature type="binding site" evidence="10">
    <location>
        <position position="131"/>
    </location>
    <ligand>
        <name>Fe cation</name>
        <dbReference type="ChEBI" id="CHEBI:24875"/>
    </ligand>
</feature>
<comment type="cofactor">
    <cofactor evidence="10">
        <name>Fe cation</name>
        <dbReference type="ChEBI" id="CHEBI:24875"/>
    </cofactor>
    <text evidence="10">Binds 1 Fe cation per subunit.</text>
</comment>
<feature type="binding site" evidence="10">
    <location>
        <position position="81"/>
    </location>
    <ligand>
        <name>Fe cation</name>
        <dbReference type="ChEBI" id="CHEBI:24875"/>
    </ligand>
</feature>
<dbReference type="Pfam" id="PF04324">
    <property type="entry name" value="Fer2_BFD"/>
    <property type="match status" value="1"/>
</dbReference>
<evidence type="ECO:0000256" key="3">
    <source>
        <dbReference type="ARBA" id="ARBA00022723"/>
    </source>
</evidence>
<dbReference type="SUPFAM" id="SSF82649">
    <property type="entry name" value="SufE/NifU"/>
    <property type="match status" value="1"/>
</dbReference>
<keyword evidence="6 9" id="KW-0535">Nitrogen fixation</keyword>
<evidence type="ECO:0000256" key="7">
    <source>
        <dbReference type="ARBA" id="ARBA00034078"/>
    </source>
</evidence>
<evidence type="ECO:0000256" key="9">
    <source>
        <dbReference type="PIRNR" id="PIRNR000375"/>
    </source>
</evidence>
<dbReference type="EMBL" id="BGZN01000010">
    <property type="protein sequence ID" value="GBR73361.1"/>
    <property type="molecule type" value="Genomic_DNA"/>
</dbReference>
<feature type="domain" description="NIF system FeS cluster assembly NifU C-terminal" evidence="11">
    <location>
        <begin position="247"/>
        <end position="312"/>
    </location>
</feature>
<keyword evidence="2 10" id="KW-0001">2Fe-2S</keyword>
<feature type="binding site" evidence="10">
    <location>
        <position position="196"/>
    </location>
    <ligand>
        <name>[2Fe-2S] cluster</name>
        <dbReference type="ChEBI" id="CHEBI:190135"/>
    </ligand>
</feature>
<keyword evidence="15" id="KW-1185">Reference proteome</keyword>
<evidence type="ECO:0000256" key="2">
    <source>
        <dbReference type="ARBA" id="ARBA00022714"/>
    </source>
</evidence>
<protein>
    <recommendedName>
        <fullName evidence="1 9">Nitrogen fixation protein NifU</fullName>
    </recommendedName>
</protein>
<dbReference type="InterPro" id="IPR016217">
    <property type="entry name" value="N_fixation_NifU"/>
</dbReference>
<dbReference type="GO" id="GO:0051537">
    <property type="term" value="F:2 iron, 2 sulfur cluster binding"/>
    <property type="evidence" value="ECO:0007669"/>
    <property type="project" value="UniProtKB-KW"/>
</dbReference>
<dbReference type="InterPro" id="IPR001075">
    <property type="entry name" value="NIF_FeS_clus_asmbl_NifU_C"/>
</dbReference>
<dbReference type="PIRSF" id="PIRSF000375">
    <property type="entry name" value="NifU"/>
    <property type="match status" value="1"/>
</dbReference>
<feature type="binding site" evidence="10">
    <location>
        <position position="161"/>
    </location>
    <ligand>
        <name>[2Fe-2S] cluster</name>
        <dbReference type="ChEBI" id="CHEBI:190135"/>
    </ligand>
</feature>
<feature type="binding site" evidence="10">
    <location>
        <position position="163"/>
    </location>
    <ligand>
        <name>[2Fe-2S] cluster</name>
        <dbReference type="ChEBI" id="CHEBI:190135"/>
    </ligand>
</feature>
<dbReference type="Gene3D" id="3.30.300.130">
    <property type="entry name" value="Fe-S cluster assembly (FSCA)"/>
    <property type="match status" value="1"/>
</dbReference>
<evidence type="ECO:0000259" key="13">
    <source>
        <dbReference type="Pfam" id="PF04324"/>
    </source>
</evidence>
<comment type="cofactor">
    <cofactor evidence="10">
        <name>[2Fe-2S] cluster</name>
        <dbReference type="ChEBI" id="CHEBI:190135"/>
    </cofactor>
    <text evidence="10">Binds 1 [2Fe-2S] cluster per subunit.</text>
</comment>
<dbReference type="GO" id="GO:0005506">
    <property type="term" value="F:iron ion binding"/>
    <property type="evidence" value="ECO:0007669"/>
    <property type="project" value="InterPro"/>
</dbReference>
<gene>
    <name evidence="14" type="primary">iscU</name>
    <name evidence="14" type="ORF">NO1_0756</name>
</gene>
<dbReference type="Pfam" id="PF01106">
    <property type="entry name" value="NifU"/>
    <property type="match status" value="1"/>
</dbReference>
<dbReference type="Gene3D" id="3.90.1010.10">
    <property type="match status" value="1"/>
</dbReference>
<accession>A0A388TAB0</accession>
<dbReference type="SUPFAM" id="SSF117916">
    <property type="entry name" value="Fe-S cluster assembly (FSCA) domain-like"/>
    <property type="match status" value="1"/>
</dbReference>
<feature type="domain" description="NIF system FeS cluster assembly NifU N-terminal" evidence="12">
    <location>
        <begin position="14"/>
        <end position="149"/>
    </location>
</feature>
<dbReference type="Proteomes" id="UP000269352">
    <property type="component" value="Unassembled WGS sequence"/>
</dbReference>
<dbReference type="CDD" id="cd06664">
    <property type="entry name" value="IscU_like"/>
    <property type="match status" value="1"/>
</dbReference>
<keyword evidence="4 10" id="KW-0408">Iron</keyword>
<keyword evidence="5 10" id="KW-0411">Iron-sulfur</keyword>
<dbReference type="InterPro" id="IPR034904">
    <property type="entry name" value="FSCA_dom_sf"/>
</dbReference>
<feature type="binding site" evidence="10">
    <location>
        <position position="54"/>
    </location>
    <ligand>
        <name>Fe cation</name>
        <dbReference type="ChEBI" id="CHEBI:24875"/>
    </ligand>
</feature>
<comment type="similarity">
    <text evidence="9">Belongs to the NifU family.</text>
</comment>
<comment type="cofactor">
    <cofactor evidence="7">
        <name>[2Fe-2S] cluster</name>
        <dbReference type="ChEBI" id="CHEBI:190135"/>
    </cofactor>
</comment>
<comment type="caution">
    <text evidence="14">The sequence shown here is derived from an EMBL/GenBank/DDBJ whole genome shotgun (WGS) entry which is preliminary data.</text>
</comment>
<reference evidence="14 15" key="1">
    <citation type="journal article" date="2019" name="ISME J.">
        <title>Genome analyses of uncultured TG2/ZB3 bacteria in 'Margulisbacteria' specifically attached to ectosymbiotic spirochetes of protists in the termite gut.</title>
        <authorList>
            <person name="Utami Y.D."/>
            <person name="Kuwahara H."/>
            <person name="Igai K."/>
            <person name="Murakami T."/>
            <person name="Sugaya K."/>
            <person name="Morikawa T."/>
            <person name="Nagura Y."/>
            <person name="Yuki M."/>
            <person name="Deevong P."/>
            <person name="Inoue T."/>
            <person name="Kihara K."/>
            <person name="Lo N."/>
            <person name="Yamada A."/>
            <person name="Ohkuma M."/>
            <person name="Hongoh Y."/>
        </authorList>
    </citation>
    <scope>NUCLEOTIDE SEQUENCE [LARGE SCALE GENOMIC DNA]</scope>
    <source>
        <strain evidence="14">NkOx7-01</strain>
    </source>
</reference>
<evidence type="ECO:0000256" key="8">
    <source>
        <dbReference type="ARBA" id="ARBA00049958"/>
    </source>
</evidence>
<keyword evidence="3 10" id="KW-0479">Metal-binding</keyword>
<name>A0A388TAB0_TERA1</name>
<evidence type="ECO:0000256" key="10">
    <source>
        <dbReference type="PIRSR" id="PIRSR000375-1"/>
    </source>
</evidence>
<dbReference type="InterPro" id="IPR041854">
    <property type="entry name" value="BFD-like_2Fe2S-bd_dom_sf"/>
</dbReference>
<dbReference type="InterPro" id="IPR007419">
    <property type="entry name" value="BFD-like_2Fe2S-bd_dom"/>
</dbReference>
<dbReference type="Gene3D" id="1.10.10.1100">
    <property type="entry name" value="BFD-like [2Fe-2S]-binding domain"/>
    <property type="match status" value="1"/>
</dbReference>
<evidence type="ECO:0000313" key="14">
    <source>
        <dbReference type="EMBL" id="GBR73361.1"/>
    </source>
</evidence>
<feature type="binding site" evidence="10">
    <location>
        <position position="199"/>
    </location>
    <ligand>
        <name>[2Fe-2S] cluster</name>
        <dbReference type="ChEBI" id="CHEBI:190135"/>
    </ligand>
</feature>
<evidence type="ECO:0000256" key="4">
    <source>
        <dbReference type="ARBA" id="ARBA00023004"/>
    </source>
</evidence>
<evidence type="ECO:0000256" key="1">
    <source>
        <dbReference type="ARBA" id="ARBA00015278"/>
    </source>
</evidence>
<organism evidence="14 15">
    <name type="scientific">Termititenax aidoneus</name>
    <dbReference type="NCBI Taxonomy" id="2218524"/>
    <lineage>
        <taxon>Bacteria</taxon>
        <taxon>Bacillati</taxon>
        <taxon>Candidatus Margulisiibacteriota</taxon>
        <taxon>Candidatus Termititenacia</taxon>
        <taxon>Candidatus Termititenacales</taxon>
        <taxon>Candidatus Termititenacaceae</taxon>
        <taxon>Candidatus Termititenax</taxon>
    </lineage>
</organism>